<evidence type="ECO:0000313" key="1">
    <source>
        <dbReference type="EMBL" id="GAA3916678.1"/>
    </source>
</evidence>
<dbReference type="Proteomes" id="UP001501727">
    <property type="component" value="Unassembled WGS sequence"/>
</dbReference>
<comment type="caution">
    <text evidence="1">The sequence shown here is derived from an EMBL/GenBank/DDBJ whole genome shotgun (WGS) entry which is preliminary data.</text>
</comment>
<organism evidence="1 2">
    <name type="scientific">Luteimonas lutimaris</name>
    <dbReference type="NCBI Taxonomy" id="698645"/>
    <lineage>
        <taxon>Bacteria</taxon>
        <taxon>Pseudomonadati</taxon>
        <taxon>Pseudomonadota</taxon>
        <taxon>Gammaproteobacteria</taxon>
        <taxon>Lysobacterales</taxon>
        <taxon>Lysobacteraceae</taxon>
        <taxon>Luteimonas</taxon>
    </lineage>
</organism>
<name>A0ABP7MAQ6_9GAMM</name>
<keyword evidence="2" id="KW-1185">Reference proteome</keyword>
<dbReference type="EMBL" id="BAAAZU010000003">
    <property type="protein sequence ID" value="GAA3916678.1"/>
    <property type="molecule type" value="Genomic_DNA"/>
</dbReference>
<evidence type="ECO:0000313" key="2">
    <source>
        <dbReference type="Proteomes" id="UP001501727"/>
    </source>
</evidence>
<sequence>MLRFEAGLLRGLLMRGDSRGCGVEADNARMAVGLTGAGGRRFPARAAFRNPRAR</sequence>
<protein>
    <submittedName>
        <fullName evidence="1">Uncharacterized protein</fullName>
    </submittedName>
</protein>
<reference evidence="2" key="1">
    <citation type="journal article" date="2019" name="Int. J. Syst. Evol. Microbiol.">
        <title>The Global Catalogue of Microorganisms (GCM) 10K type strain sequencing project: providing services to taxonomists for standard genome sequencing and annotation.</title>
        <authorList>
            <consortium name="The Broad Institute Genomics Platform"/>
            <consortium name="The Broad Institute Genome Sequencing Center for Infectious Disease"/>
            <person name="Wu L."/>
            <person name="Ma J."/>
        </authorList>
    </citation>
    <scope>NUCLEOTIDE SEQUENCE [LARGE SCALE GENOMIC DNA]</scope>
    <source>
        <strain evidence="2">JCM 16916</strain>
    </source>
</reference>
<gene>
    <name evidence="1" type="ORF">GCM10022229_07410</name>
</gene>
<accession>A0ABP7MAQ6</accession>
<proteinExistence type="predicted"/>